<evidence type="ECO:0000256" key="1">
    <source>
        <dbReference type="SAM" id="MobiDB-lite"/>
    </source>
</evidence>
<evidence type="ECO:0000313" key="3">
    <source>
        <dbReference type="Proteomes" id="UP001272242"/>
    </source>
</evidence>
<evidence type="ECO:0008006" key="4">
    <source>
        <dbReference type="Google" id="ProtNLM"/>
    </source>
</evidence>
<dbReference type="InterPro" id="IPR016024">
    <property type="entry name" value="ARM-type_fold"/>
</dbReference>
<name>A0ABU5EYZ3_9BACT</name>
<feature type="region of interest" description="Disordered" evidence="1">
    <location>
        <begin position="217"/>
        <end position="260"/>
    </location>
</feature>
<accession>A0ABU5EYZ3</accession>
<sequence length="260" mass="28194">MNDYTPPVSGLLKLGDPGTLQTASDYPALGFDTSHVPQLLRLLKDRELLASGGDAPEVYAQVHAWRALGQLRAAEAVEPLLDLIDAQGGDDWDDWVAAEVPFVLGQIGPAAVPQLVARLSQHGRQEDALCSLSSALTEVAKRYPEARTEVVGCLMTLLDAAAENSAAFNGFVIADLLDLSATEAWPAIERAFATNNVDETIAGDAALVKYELGLGPEPSRPRRLSARHTSRSGMNAKQRFNERQRKKKAEKKKNKKKRNG</sequence>
<protein>
    <recommendedName>
        <fullName evidence="4">HEAT repeat domain-containing protein</fullName>
    </recommendedName>
</protein>
<dbReference type="Gene3D" id="1.25.10.10">
    <property type="entry name" value="Leucine-rich Repeat Variant"/>
    <property type="match status" value="1"/>
</dbReference>
<dbReference type="SUPFAM" id="SSF48371">
    <property type="entry name" value="ARM repeat"/>
    <property type="match status" value="1"/>
</dbReference>
<comment type="caution">
    <text evidence="2">The sequence shown here is derived from an EMBL/GenBank/DDBJ whole genome shotgun (WGS) entry which is preliminary data.</text>
</comment>
<keyword evidence="3" id="KW-1185">Reference proteome</keyword>
<dbReference type="EMBL" id="JAXBLV010000178">
    <property type="protein sequence ID" value="MDY3560330.1"/>
    <property type="molecule type" value="Genomic_DNA"/>
</dbReference>
<feature type="compositionally biased region" description="Basic residues" evidence="1">
    <location>
        <begin position="221"/>
        <end position="230"/>
    </location>
</feature>
<proteinExistence type="predicted"/>
<reference evidence="3" key="1">
    <citation type="journal article" date="2023" name="Mar. Drugs">
        <title>Gemmata algarum, a Novel Planctomycete Isolated from an Algal Mat, Displays Antimicrobial Activity.</title>
        <authorList>
            <person name="Kumar G."/>
            <person name="Kallscheuer N."/>
            <person name="Kashif M."/>
            <person name="Ahamad S."/>
            <person name="Jagadeeshwari U."/>
            <person name="Pannikurungottu S."/>
            <person name="Haufschild T."/>
            <person name="Kabuu M."/>
            <person name="Sasikala C."/>
            <person name="Jogler C."/>
            <person name="Ramana C."/>
        </authorList>
    </citation>
    <scope>NUCLEOTIDE SEQUENCE [LARGE SCALE GENOMIC DNA]</scope>
    <source>
        <strain evidence="3">JC673</strain>
    </source>
</reference>
<dbReference type="InterPro" id="IPR011989">
    <property type="entry name" value="ARM-like"/>
</dbReference>
<dbReference type="RefSeq" id="WP_320686922.1">
    <property type="nucleotide sequence ID" value="NZ_JAXBLV010000178.1"/>
</dbReference>
<dbReference type="Proteomes" id="UP001272242">
    <property type="component" value="Unassembled WGS sequence"/>
</dbReference>
<organism evidence="2 3">
    <name type="scientific">Gemmata algarum</name>
    <dbReference type="NCBI Taxonomy" id="2975278"/>
    <lineage>
        <taxon>Bacteria</taxon>
        <taxon>Pseudomonadati</taxon>
        <taxon>Planctomycetota</taxon>
        <taxon>Planctomycetia</taxon>
        <taxon>Gemmatales</taxon>
        <taxon>Gemmataceae</taxon>
        <taxon>Gemmata</taxon>
    </lineage>
</organism>
<gene>
    <name evidence="2" type="ORF">R5W23_001562</name>
</gene>
<evidence type="ECO:0000313" key="2">
    <source>
        <dbReference type="EMBL" id="MDY3560330.1"/>
    </source>
</evidence>
<feature type="compositionally biased region" description="Basic residues" evidence="1">
    <location>
        <begin position="244"/>
        <end position="260"/>
    </location>
</feature>